<name>A0A4Q9L2S5_9MICR</name>
<dbReference type="EMBL" id="PITJ01000639">
    <property type="protein sequence ID" value="TBU01737.1"/>
    <property type="molecule type" value="Genomic_DNA"/>
</dbReference>
<dbReference type="AlphaFoldDB" id="A0A4Q9L2S5"/>
<dbReference type="Proteomes" id="UP000292362">
    <property type="component" value="Unassembled WGS sequence"/>
</dbReference>
<protein>
    <submittedName>
        <fullName evidence="1">Uncharacterized protein</fullName>
    </submittedName>
</protein>
<dbReference type="VEuPathDB" id="MicrosporidiaDB:CWI37_0639p0020"/>
<accession>A0A4Q9L2S5</accession>
<gene>
    <name evidence="1" type="ORF">CWI37_0639p0020</name>
</gene>
<evidence type="ECO:0000313" key="1">
    <source>
        <dbReference type="EMBL" id="TBU01737.1"/>
    </source>
</evidence>
<sequence>MFAPFSLTPKYQSIIKQIYYKEEGDDQKISLLIHYIKSKPERIKKVFSYLKEKCRKEFEISQSVKITCKIITSVIEELSEYSIYFETEILKIFLIIFGEILQIKSTKTSQVVYSHEFLNLFEYFFKTLQLKTYKSEKYINMIIRIITRELENIEIKAKYNEIDFCSDQNEPLTIKNTGEDYTDVNQYLNSENNSEKYGDSITPTIHTLSHSGSNYSKSSSYEEKYKQSEDIIEYDYNSEESSESSESSTSEISFDYQSAGCVPSKSDVNNDLYFLKFLSAIIITKDFFIANYREKYQNIVNCLFKKDKLNISERNEILSYMARACNILNSSCFIYLVLDYSSRLKLDLINDILLTNLQKATHPHIVIESNQIFMEEIEKVKAINYSLEEIQNIPSVTYQSQLHILLKHSSLLVKEDYISNSNPLRLARSFFYLLKYLYEQETENSLKNEFTLKGSEIVKDLEYFNYSAILEYLNLFFLACFSISDVLCFFMKKAFQFEFYERNSLMTIYTRRFQKMILDRILFYFETKTKFCSPIVRIDIDFISILSRISTIPCFNVLCTKIFFIVLKNNFLSCGRKDKQMVLSKMRVVYYESKYEEALEILIQSILERVNKKDEINVRQSLEMETDEFTTWCMLNTLKENLKIYIFRIWNCKEIDDPENFILKKYQKEKFDSFDVSVEQKKYNEYFGWNKRVYTNSMKSSINLEGLNAKRKSFIKIVK</sequence>
<comment type="caution">
    <text evidence="1">The sequence shown here is derived from an EMBL/GenBank/DDBJ whole genome shotgun (WGS) entry which is preliminary data.</text>
</comment>
<reference evidence="1 2" key="1">
    <citation type="submission" date="2017-12" db="EMBL/GenBank/DDBJ databases">
        <authorList>
            <person name="Pombert J.-F."/>
            <person name="Haag K.L."/>
            <person name="Ebert D."/>
        </authorList>
    </citation>
    <scope>NUCLEOTIDE SEQUENCE [LARGE SCALE GENOMIC DNA]</scope>
    <source>
        <strain evidence="1">FI-OER-3-3</strain>
    </source>
</reference>
<evidence type="ECO:0000313" key="2">
    <source>
        <dbReference type="Proteomes" id="UP000292362"/>
    </source>
</evidence>
<organism evidence="1 2">
    <name type="scientific">Hamiltosporidium tvaerminnensis</name>
    <dbReference type="NCBI Taxonomy" id="1176355"/>
    <lineage>
        <taxon>Eukaryota</taxon>
        <taxon>Fungi</taxon>
        <taxon>Fungi incertae sedis</taxon>
        <taxon>Microsporidia</taxon>
        <taxon>Dubosqiidae</taxon>
        <taxon>Hamiltosporidium</taxon>
    </lineage>
</organism>
<proteinExistence type="predicted"/>